<comment type="catalytic activity">
    <reaction evidence="6 7">
        <text>lipid IVA (E. coli) + CMP-3-deoxy-beta-D-manno-octulosonate = alpha-Kdo-(2-&gt;6)-lipid IVA (E. coli) + CMP + H(+)</text>
        <dbReference type="Rhea" id="RHEA:28066"/>
        <dbReference type="ChEBI" id="CHEBI:15378"/>
        <dbReference type="ChEBI" id="CHEBI:58603"/>
        <dbReference type="ChEBI" id="CHEBI:60364"/>
        <dbReference type="ChEBI" id="CHEBI:60377"/>
        <dbReference type="ChEBI" id="CHEBI:85987"/>
        <dbReference type="EC" id="2.4.99.12"/>
    </reaction>
</comment>
<dbReference type="SUPFAM" id="SSF53756">
    <property type="entry name" value="UDP-Glycosyltransferase/glycogen phosphorylase"/>
    <property type="match status" value="1"/>
</dbReference>
<evidence type="ECO:0000256" key="6">
    <source>
        <dbReference type="ARBA" id="ARBA00049183"/>
    </source>
</evidence>
<gene>
    <name evidence="9" type="ORF">ACK2TP_01215</name>
</gene>
<evidence type="ECO:0000313" key="10">
    <source>
        <dbReference type="Proteomes" id="UP001634747"/>
    </source>
</evidence>
<keyword evidence="7" id="KW-0448">Lipopolysaccharide biosynthesis</keyword>
<dbReference type="GO" id="GO:0016740">
    <property type="term" value="F:transferase activity"/>
    <property type="evidence" value="ECO:0007669"/>
    <property type="project" value="UniProtKB-KW"/>
</dbReference>
<name>A0ABW9KFD7_9BACT</name>
<evidence type="ECO:0000256" key="4">
    <source>
        <dbReference type="ARBA" id="ARBA00022679"/>
    </source>
</evidence>
<dbReference type="Gene3D" id="3.40.50.2000">
    <property type="entry name" value="Glycogen Phosphorylase B"/>
    <property type="match status" value="1"/>
</dbReference>
<dbReference type="EMBL" id="JBJYXY010000001">
    <property type="protein sequence ID" value="MFN2974371.1"/>
    <property type="molecule type" value="Genomic_DNA"/>
</dbReference>
<dbReference type="InterPro" id="IPR007507">
    <property type="entry name" value="Glycos_transf_N"/>
</dbReference>
<feature type="domain" description="3-deoxy-D-manno-octulosonic-acid transferase N-terminal" evidence="8">
    <location>
        <begin position="32"/>
        <end position="212"/>
    </location>
</feature>
<keyword evidence="7" id="KW-1003">Cell membrane</keyword>
<comment type="function">
    <text evidence="7">Involved in lipopolysaccharide (LPS) biosynthesis. Catalyzes the transfer of 3-deoxy-D-manno-octulosonate (Kdo) residue(s) from CMP-Kdo to lipid IV(A), the tetraacyldisaccharide-1,4'-bisphosphate precursor of lipid A.</text>
</comment>
<proteinExistence type="inferred from homology"/>
<keyword evidence="10" id="KW-1185">Reference proteome</keyword>
<evidence type="ECO:0000256" key="1">
    <source>
        <dbReference type="ARBA" id="ARBA00004713"/>
    </source>
</evidence>
<dbReference type="Pfam" id="PF04413">
    <property type="entry name" value="Glycos_transf_N"/>
    <property type="match status" value="1"/>
</dbReference>
<evidence type="ECO:0000256" key="3">
    <source>
        <dbReference type="ARBA" id="ARBA00019077"/>
    </source>
</evidence>
<sequence>MILFSFGLLLALVLSAPVWGWRMLRQERYRKGMRERLGQVPQRLLTCVQGRPVVWVHAVSVGETLAAERMVRELAAALPGYAIVLSTTTPTGQQVARERFGADRVFYYPLDFAFSVRAYLRALRPSLLVLMESELWPRMLHECASAGIPVAVVNARVSDRSLPRYRALRAVWRPLLRKISLLLAQSESDAERWESIGVPADRVRTTGNLKYDTANDPSSPLAELVRRSLPEDARVVVAGSTHPGEDAPVLRAYAGAARQSQVSSVLILAPRHTERSADVHALATECGLEPVLLSEWRFSTQPLQDHAVLLIDTVGELASLYALATCAFIGGSLVNSGGHNPLEAAQFSVPVATGPHFQNFRTMLEGMVAQNAITIVPGEDALEQWFLGFLQQEDETDDEAGARARAFYEQQRGATARVMAALVPLATRTRT</sequence>
<comment type="pathway">
    <text evidence="1 7">Bacterial outer membrane biogenesis; LPS core biosynthesis.</text>
</comment>
<evidence type="ECO:0000256" key="5">
    <source>
        <dbReference type="ARBA" id="ARBA00031445"/>
    </source>
</evidence>
<keyword evidence="7" id="KW-0472">Membrane</keyword>
<evidence type="ECO:0000259" key="8">
    <source>
        <dbReference type="Pfam" id="PF04413"/>
    </source>
</evidence>
<comment type="similarity">
    <text evidence="7">Belongs to the glycosyltransferase group 1 family.</text>
</comment>
<evidence type="ECO:0000313" key="9">
    <source>
        <dbReference type="EMBL" id="MFN2974371.1"/>
    </source>
</evidence>
<dbReference type="InterPro" id="IPR039901">
    <property type="entry name" value="Kdotransferase"/>
</dbReference>
<dbReference type="InterPro" id="IPR038107">
    <property type="entry name" value="Glycos_transf_N_sf"/>
</dbReference>
<dbReference type="Proteomes" id="UP001634747">
    <property type="component" value="Unassembled WGS sequence"/>
</dbReference>
<evidence type="ECO:0000256" key="2">
    <source>
        <dbReference type="ARBA" id="ARBA00012621"/>
    </source>
</evidence>
<accession>A0ABW9KFD7</accession>
<evidence type="ECO:0000256" key="7">
    <source>
        <dbReference type="RuleBase" id="RU365103"/>
    </source>
</evidence>
<keyword evidence="4 7" id="KW-0808">Transferase</keyword>
<comment type="subcellular location">
    <subcellularLocation>
        <location evidence="7">Cell membrane</location>
    </subcellularLocation>
</comment>
<dbReference type="PANTHER" id="PTHR42755:SF1">
    <property type="entry name" value="3-DEOXY-D-MANNO-OCTULOSONIC ACID TRANSFERASE, MITOCHONDRIAL-RELATED"/>
    <property type="match status" value="1"/>
</dbReference>
<dbReference type="RefSeq" id="WP_263414063.1">
    <property type="nucleotide sequence ID" value="NZ_BAABBH010000001.1"/>
</dbReference>
<dbReference type="PANTHER" id="PTHR42755">
    <property type="entry name" value="3-DEOXY-MANNO-OCTULOSONATE CYTIDYLYLTRANSFERASE"/>
    <property type="match status" value="1"/>
</dbReference>
<reference evidence="9 10" key="1">
    <citation type="submission" date="2024-12" db="EMBL/GenBank/DDBJ databases">
        <authorList>
            <person name="Lee Y."/>
        </authorList>
    </citation>
    <scope>NUCLEOTIDE SEQUENCE [LARGE SCALE GENOMIC DNA]</scope>
    <source>
        <strain evidence="9 10">03SUJ4</strain>
    </source>
</reference>
<dbReference type="Gene3D" id="3.40.50.11720">
    <property type="entry name" value="3-Deoxy-D-manno-octulosonic-acid transferase, N-terminal domain"/>
    <property type="match status" value="1"/>
</dbReference>
<organism evidence="9 10">
    <name type="scientific">Terriglobus aquaticus</name>
    <dbReference type="NCBI Taxonomy" id="940139"/>
    <lineage>
        <taxon>Bacteria</taxon>
        <taxon>Pseudomonadati</taxon>
        <taxon>Acidobacteriota</taxon>
        <taxon>Terriglobia</taxon>
        <taxon>Terriglobales</taxon>
        <taxon>Acidobacteriaceae</taxon>
        <taxon>Terriglobus</taxon>
    </lineage>
</organism>
<dbReference type="EC" id="2.4.99.12" evidence="2 7"/>
<protein>
    <recommendedName>
        <fullName evidence="3 7">3-deoxy-D-manno-octulosonic acid transferase</fullName>
        <shortName evidence="7">Kdo transferase</shortName>
        <ecNumber evidence="2 7">2.4.99.12</ecNumber>
    </recommendedName>
    <alternativeName>
        <fullName evidence="5 7">Lipid IV(A) 3-deoxy-D-manno-octulosonic acid transferase</fullName>
    </alternativeName>
</protein>
<comment type="caution">
    <text evidence="9">The sequence shown here is derived from an EMBL/GenBank/DDBJ whole genome shotgun (WGS) entry which is preliminary data.</text>
</comment>